<name>A0ABW6UUC7_9ACTN</name>
<dbReference type="RefSeq" id="WP_387892537.1">
    <property type="nucleotide sequence ID" value="NZ_JBIAWJ010000031.1"/>
</dbReference>
<keyword evidence="2" id="KW-1185">Reference proteome</keyword>
<comment type="caution">
    <text evidence="1">The sequence shown here is derived from an EMBL/GenBank/DDBJ whole genome shotgun (WGS) entry which is preliminary data.</text>
</comment>
<proteinExistence type="predicted"/>
<gene>
    <name evidence="1" type="ORF">ACFY1D_37375</name>
</gene>
<dbReference type="Proteomes" id="UP001602058">
    <property type="component" value="Unassembled WGS sequence"/>
</dbReference>
<dbReference type="EMBL" id="JBIAWJ010000031">
    <property type="protein sequence ID" value="MFF4527046.1"/>
    <property type="molecule type" value="Genomic_DNA"/>
</dbReference>
<evidence type="ECO:0000313" key="1">
    <source>
        <dbReference type="EMBL" id="MFF4527046.1"/>
    </source>
</evidence>
<evidence type="ECO:0008006" key="3">
    <source>
        <dbReference type="Google" id="ProtNLM"/>
    </source>
</evidence>
<accession>A0ABW6UUC7</accession>
<sequence>MTIRPIAVAAALTAALLTAGAVVHRHRKLRRVLTRERAASRLTAAYLHRDIQAFQTRIDGLLAEDRQRRHVLAQADLVLDYALATHTNDDIDPQTEGGPA</sequence>
<reference evidence="1 2" key="1">
    <citation type="submission" date="2024-10" db="EMBL/GenBank/DDBJ databases">
        <title>The Natural Products Discovery Center: Release of the First 8490 Sequenced Strains for Exploring Actinobacteria Biosynthetic Diversity.</title>
        <authorList>
            <person name="Kalkreuter E."/>
            <person name="Kautsar S.A."/>
            <person name="Yang D."/>
            <person name="Bader C.D."/>
            <person name="Teijaro C.N."/>
            <person name="Fluegel L."/>
            <person name="Davis C.M."/>
            <person name="Simpson J.R."/>
            <person name="Lauterbach L."/>
            <person name="Steele A.D."/>
            <person name="Gui C."/>
            <person name="Meng S."/>
            <person name="Li G."/>
            <person name="Viehrig K."/>
            <person name="Ye F."/>
            <person name="Su P."/>
            <person name="Kiefer A.F."/>
            <person name="Nichols A."/>
            <person name="Cepeda A.J."/>
            <person name="Yan W."/>
            <person name="Fan B."/>
            <person name="Jiang Y."/>
            <person name="Adhikari A."/>
            <person name="Zheng C.-J."/>
            <person name="Schuster L."/>
            <person name="Cowan T.M."/>
            <person name="Smanski M.J."/>
            <person name="Chevrette M.G."/>
            <person name="De Carvalho L.P.S."/>
            <person name="Shen B."/>
        </authorList>
    </citation>
    <scope>NUCLEOTIDE SEQUENCE [LARGE SCALE GENOMIC DNA]</scope>
    <source>
        <strain evidence="1 2">NPDC001390</strain>
    </source>
</reference>
<evidence type="ECO:0000313" key="2">
    <source>
        <dbReference type="Proteomes" id="UP001602058"/>
    </source>
</evidence>
<organism evidence="1 2">
    <name type="scientific">Streptomyces bluensis</name>
    <dbReference type="NCBI Taxonomy" id="33897"/>
    <lineage>
        <taxon>Bacteria</taxon>
        <taxon>Bacillati</taxon>
        <taxon>Actinomycetota</taxon>
        <taxon>Actinomycetes</taxon>
        <taxon>Kitasatosporales</taxon>
        <taxon>Streptomycetaceae</taxon>
        <taxon>Streptomyces</taxon>
    </lineage>
</organism>
<protein>
    <recommendedName>
        <fullName evidence="3">Secreted protein</fullName>
    </recommendedName>
</protein>